<dbReference type="EMBL" id="STGJ01000001">
    <property type="protein sequence ID" value="TIC87309.1"/>
    <property type="molecule type" value="Genomic_DNA"/>
</dbReference>
<proteinExistence type="predicted"/>
<comment type="subcellular location">
    <subcellularLocation>
        <location evidence="1">Membrane</location>
        <topology evidence="1">Multi-pass membrane protein</topology>
    </subcellularLocation>
</comment>
<organism evidence="7 8">
    <name type="scientific">Crenobacter intestini</name>
    <dbReference type="NCBI Taxonomy" id="2563443"/>
    <lineage>
        <taxon>Bacteria</taxon>
        <taxon>Pseudomonadati</taxon>
        <taxon>Pseudomonadota</taxon>
        <taxon>Betaproteobacteria</taxon>
        <taxon>Neisseriales</taxon>
        <taxon>Neisseriaceae</taxon>
        <taxon>Crenobacter</taxon>
    </lineage>
</organism>
<keyword evidence="8" id="KW-1185">Reference proteome</keyword>
<feature type="transmembrane region" description="Helical" evidence="5">
    <location>
        <begin position="226"/>
        <end position="241"/>
    </location>
</feature>
<evidence type="ECO:0000256" key="1">
    <source>
        <dbReference type="ARBA" id="ARBA00004141"/>
    </source>
</evidence>
<evidence type="ECO:0000313" key="7">
    <source>
        <dbReference type="EMBL" id="TIC87309.1"/>
    </source>
</evidence>
<evidence type="ECO:0000256" key="2">
    <source>
        <dbReference type="ARBA" id="ARBA00022692"/>
    </source>
</evidence>
<evidence type="ECO:0000256" key="4">
    <source>
        <dbReference type="ARBA" id="ARBA00023136"/>
    </source>
</evidence>
<gene>
    <name evidence="7" type="ORF">E5K04_00705</name>
</gene>
<feature type="transmembrane region" description="Helical" evidence="5">
    <location>
        <begin position="108"/>
        <end position="130"/>
    </location>
</feature>
<feature type="transmembrane region" description="Helical" evidence="5">
    <location>
        <begin position="246"/>
        <end position="265"/>
    </location>
</feature>
<dbReference type="GO" id="GO:0016020">
    <property type="term" value="C:membrane"/>
    <property type="evidence" value="ECO:0007669"/>
    <property type="project" value="UniProtKB-SubCell"/>
</dbReference>
<dbReference type="OrthoDB" id="9157138at2"/>
<feature type="transmembrane region" description="Helical" evidence="5">
    <location>
        <begin position="203"/>
        <end position="220"/>
    </location>
</feature>
<dbReference type="AlphaFoldDB" id="A0A4T0V6M6"/>
<keyword evidence="3 5" id="KW-1133">Transmembrane helix</keyword>
<evidence type="ECO:0000256" key="5">
    <source>
        <dbReference type="SAM" id="Phobius"/>
    </source>
</evidence>
<protein>
    <submittedName>
        <fullName evidence="7">FUSC family protein</fullName>
    </submittedName>
</protein>
<evidence type="ECO:0000313" key="8">
    <source>
        <dbReference type="Proteomes" id="UP000308891"/>
    </source>
</evidence>
<feature type="domain" description="Integral membrane bound transporter" evidence="6">
    <location>
        <begin position="167"/>
        <end position="287"/>
    </location>
</feature>
<feature type="transmembrane region" description="Helical" evidence="5">
    <location>
        <begin position="12"/>
        <end position="28"/>
    </location>
</feature>
<evidence type="ECO:0000256" key="3">
    <source>
        <dbReference type="ARBA" id="ARBA00022989"/>
    </source>
</evidence>
<sequence>MPALGGIACGEPLLGAFVALGGLFALTIDPRARAVSRTVAVLAGALLVIGCAALGLWFAGHRWAALSALLLVSFLAGQPKPEHAYLSLLGKYAASALVLAELGFPATMALGVAYFAGAVLALALALAAGFEQATASPWREIGAVLGGDTNGPLYGLTLPLTILLGTLSAQALDFVEPGWVALTILFVMHVDDALAWRRIRERIIGTVAGVALAWLLLVFLPGNWPLLASIALLSAAYPYALRADYLAFSAVVTALVLLLIDVARLPGGDLGLVGWRLWATLLGCAWVGASLVIMHALRRFIPRWR</sequence>
<feature type="transmembrane region" description="Helical" evidence="5">
    <location>
        <begin position="277"/>
        <end position="297"/>
    </location>
</feature>
<comment type="caution">
    <text evidence="7">The sequence shown here is derived from an EMBL/GenBank/DDBJ whole genome shotgun (WGS) entry which is preliminary data.</text>
</comment>
<feature type="transmembrane region" description="Helical" evidence="5">
    <location>
        <begin position="40"/>
        <end position="60"/>
    </location>
</feature>
<reference evidence="7 8" key="1">
    <citation type="submission" date="2019-04" db="EMBL/GenBank/DDBJ databases">
        <title>Crenobacter sp. nov.</title>
        <authorList>
            <person name="Shi S."/>
        </authorList>
    </citation>
    <scope>NUCLEOTIDE SEQUENCE [LARGE SCALE GENOMIC DNA]</scope>
    <source>
        <strain evidence="7 8">GY 70310</strain>
    </source>
</reference>
<accession>A0A4T0V6M6</accession>
<keyword evidence="2 5" id="KW-0812">Transmembrane</keyword>
<dbReference type="Proteomes" id="UP000308891">
    <property type="component" value="Unassembled WGS sequence"/>
</dbReference>
<name>A0A4T0V6M6_9NEIS</name>
<keyword evidence="4 5" id="KW-0472">Membrane</keyword>
<dbReference type="Pfam" id="PF13515">
    <property type="entry name" value="FUSC_2"/>
    <property type="match status" value="1"/>
</dbReference>
<evidence type="ECO:0000259" key="6">
    <source>
        <dbReference type="Pfam" id="PF13515"/>
    </source>
</evidence>
<dbReference type="InterPro" id="IPR049453">
    <property type="entry name" value="Memb_transporter_dom"/>
</dbReference>